<dbReference type="OrthoDB" id="530475at2"/>
<reference evidence="2" key="1">
    <citation type="submission" date="2017-05" db="EMBL/GenBank/DDBJ databases">
        <authorList>
            <person name="Macchi M."/>
            <person name="Festa S."/>
            <person name="Coppotelli B.M."/>
            <person name="Morelli I.S."/>
        </authorList>
    </citation>
    <scope>NUCLEOTIDE SEQUENCE [LARGE SCALE GENOMIC DNA]</scope>
    <source>
        <strain evidence="2">I</strain>
    </source>
</reference>
<dbReference type="AlphaFoldDB" id="A0A211ZG60"/>
<comment type="caution">
    <text evidence="1">The sequence shown here is derived from an EMBL/GenBank/DDBJ whole genome shotgun (WGS) entry which is preliminary data.</text>
</comment>
<evidence type="ECO:0000313" key="1">
    <source>
        <dbReference type="EMBL" id="OWJ64258.1"/>
    </source>
</evidence>
<dbReference type="GO" id="GO:0015716">
    <property type="term" value="P:organic phosphonate transport"/>
    <property type="evidence" value="ECO:0007669"/>
    <property type="project" value="InterPro"/>
</dbReference>
<keyword evidence="1" id="KW-0456">Lyase</keyword>
<dbReference type="Proteomes" id="UP000196655">
    <property type="component" value="Unassembled WGS sequence"/>
</dbReference>
<protein>
    <submittedName>
        <fullName evidence="1">Phosphonate C-P lyase system protein PhnG</fullName>
    </submittedName>
</protein>
<sequence length="151" mass="16528">MSKETEERRDWMAVLAKADPGILHRLWTDLGDGAGFTTLRPAETGMVMVRGRAGGDGMAFALGEMTVTRCTVRLDGSEVLGFAYVAGRDRRHAEIAARADALLQTDRRDAVEAAVIVPLRQAQAEARGIARRKVAATRVDFFTMVRGENPR</sequence>
<dbReference type="GO" id="GO:0019634">
    <property type="term" value="P:organic phosphonate metabolic process"/>
    <property type="evidence" value="ECO:0007669"/>
    <property type="project" value="InterPro"/>
</dbReference>
<dbReference type="RefSeq" id="WP_088154251.1">
    <property type="nucleotide sequence ID" value="NZ_NHON01000063.1"/>
</dbReference>
<dbReference type="STRING" id="1122125.GCA_000423185_04123"/>
<evidence type="ECO:0000313" key="2">
    <source>
        <dbReference type="Proteomes" id="UP000196655"/>
    </source>
</evidence>
<dbReference type="GO" id="GO:0016829">
    <property type="term" value="F:lyase activity"/>
    <property type="evidence" value="ECO:0007669"/>
    <property type="project" value="UniProtKB-KW"/>
</dbReference>
<accession>A0A211ZG60</accession>
<keyword evidence="2" id="KW-1185">Reference proteome</keyword>
<dbReference type="Pfam" id="PF06754">
    <property type="entry name" value="PhnG"/>
    <property type="match status" value="1"/>
</dbReference>
<organism evidence="1 2">
    <name type="scientific">Inquilinus limosus</name>
    <dbReference type="NCBI Taxonomy" id="171674"/>
    <lineage>
        <taxon>Bacteria</taxon>
        <taxon>Pseudomonadati</taxon>
        <taxon>Pseudomonadota</taxon>
        <taxon>Alphaproteobacteria</taxon>
        <taxon>Rhodospirillales</taxon>
        <taxon>Rhodospirillaceae</taxon>
        <taxon>Inquilinus</taxon>
    </lineage>
</organism>
<dbReference type="InterPro" id="IPR009609">
    <property type="entry name" value="Phosphonate_metab_PhnG"/>
</dbReference>
<dbReference type="NCBIfam" id="TIGR03293">
    <property type="entry name" value="PhnG_redo"/>
    <property type="match status" value="1"/>
</dbReference>
<name>A0A211ZG60_9PROT</name>
<proteinExistence type="predicted"/>
<gene>
    <name evidence="1" type="ORF">BWR60_25490</name>
</gene>
<dbReference type="EMBL" id="NHON01000063">
    <property type="protein sequence ID" value="OWJ64258.1"/>
    <property type="molecule type" value="Genomic_DNA"/>
</dbReference>